<protein>
    <submittedName>
        <fullName evidence="1">Uncharacterized protein</fullName>
    </submittedName>
</protein>
<comment type="caution">
    <text evidence="1">The sequence shown here is derived from an EMBL/GenBank/DDBJ whole genome shotgun (WGS) entry which is preliminary data.</text>
</comment>
<dbReference type="AlphaFoldDB" id="A0A6V6Z8K8"/>
<reference evidence="1 2" key="1">
    <citation type="submission" date="2020-06" db="EMBL/GenBank/DDBJ databases">
        <authorList>
            <person name="Criscuolo A."/>
        </authorList>
    </citation>
    <scope>NUCLEOTIDE SEQUENCE [LARGE SCALE GENOMIC DNA]</scope>
    <source>
        <strain evidence="2">CIP 110025</strain>
    </source>
</reference>
<dbReference type="EMBL" id="CAIJDO010000210">
    <property type="protein sequence ID" value="CAD0007856.1"/>
    <property type="molecule type" value="Genomic_DNA"/>
</dbReference>
<name>A0A6V6Z8K8_9FLAO</name>
<evidence type="ECO:0000313" key="2">
    <source>
        <dbReference type="Proteomes" id="UP000556700"/>
    </source>
</evidence>
<organism evidence="1 2">
    <name type="scientific">Flavobacterium chungangense</name>
    <dbReference type="NCBI Taxonomy" id="554283"/>
    <lineage>
        <taxon>Bacteria</taxon>
        <taxon>Pseudomonadati</taxon>
        <taxon>Bacteroidota</taxon>
        <taxon>Flavobacteriia</taxon>
        <taxon>Flavobacteriales</taxon>
        <taxon>Flavobacteriaceae</taxon>
        <taxon>Flavobacterium</taxon>
    </lineage>
</organism>
<keyword evidence="2" id="KW-1185">Reference proteome</keyword>
<dbReference type="RefSeq" id="WP_167343460.1">
    <property type="nucleotide sequence ID" value="NZ_CAIJDO010000210.1"/>
</dbReference>
<proteinExistence type="predicted"/>
<gene>
    <name evidence="1" type="ORF">FLACHUCJ7_03501</name>
</gene>
<sequence length="301" mass="35730">MKKYLLLLFLCTSVYSQTISEKWNSLYSRYDYTDSSGNLVGYKGYNSLTESWEYTNTNTPDPRVSQYNEPQSPIDFQILERALAANQARYEKNQAIRQARYNEGYKKVKSTVDYYRYKIGDTESVLSHRFENEVVKQINDKNYDYSRIDTEPIIRWISDNYKYILKTEIIKDLTPSKGTAIDTAPLMKYYGGYKVSMIREFTNKNGEYIVTNVDTDSENYFYLSKEALYFKKSTTKWQIRELTLKRYDQDFKHYVYDTPYGNVFIDEDFKLVTLLDVVNGKLLRKYVYNIGKYDSQVFPQK</sequence>
<dbReference type="Proteomes" id="UP000556700">
    <property type="component" value="Unassembled WGS sequence"/>
</dbReference>
<accession>A0A6V6Z8K8</accession>
<evidence type="ECO:0000313" key="1">
    <source>
        <dbReference type="EMBL" id="CAD0007856.1"/>
    </source>
</evidence>